<comment type="caution">
    <text evidence="2">The sequence shown here is derived from an EMBL/GenBank/DDBJ whole genome shotgun (WGS) entry which is preliminary data.</text>
</comment>
<dbReference type="EMBL" id="JACJQU010000020">
    <property type="protein sequence ID" value="MBD2296237.1"/>
    <property type="molecule type" value="Genomic_DNA"/>
</dbReference>
<dbReference type="Pfam" id="PF09509">
    <property type="entry name" value="Hypoth_Ymh"/>
    <property type="match status" value="1"/>
</dbReference>
<reference evidence="3" key="1">
    <citation type="journal article" date="2020" name="ISME J.">
        <title>Comparative genomics reveals insights into cyanobacterial evolution and habitat adaptation.</title>
        <authorList>
            <person name="Chen M.Y."/>
            <person name="Teng W.K."/>
            <person name="Zhao L."/>
            <person name="Hu C.X."/>
            <person name="Zhou Y.K."/>
            <person name="Han B.P."/>
            <person name="Song L.R."/>
            <person name="Shu W.S."/>
        </authorList>
    </citation>
    <scope>NUCLEOTIDE SEQUENCE [LARGE SCALE GENOMIC DNA]</scope>
    <source>
        <strain evidence="3">FACHB-251</strain>
    </source>
</reference>
<dbReference type="AlphaFoldDB" id="A0A926WLC1"/>
<evidence type="ECO:0000313" key="2">
    <source>
        <dbReference type="EMBL" id="MBD2296237.1"/>
    </source>
</evidence>
<keyword evidence="3" id="KW-1185">Reference proteome</keyword>
<proteinExistence type="predicted"/>
<accession>A0A926WLC1</accession>
<dbReference type="InterPro" id="IPR012654">
    <property type="entry name" value="CHP02391"/>
</dbReference>
<gene>
    <name evidence="2" type="ORF">H6G06_22830</name>
</gene>
<protein>
    <recommendedName>
        <fullName evidence="1">Conserved hypothetical protein CHP02391 domain-containing protein</fullName>
    </recommendedName>
</protein>
<evidence type="ECO:0000259" key="1">
    <source>
        <dbReference type="Pfam" id="PF09509"/>
    </source>
</evidence>
<name>A0A926WLC1_9NOST</name>
<dbReference type="Proteomes" id="UP000662185">
    <property type="component" value="Unassembled WGS sequence"/>
</dbReference>
<sequence>MKYNLTDSQKNLLKELVALIQSGSVDEEFRIFWSGNDATGYSATLVSSNKPGKILTNATKSGINALERSGLLSCQGSSSRPICALTEQAYTVVETNFNAPDTSFMEYLTPMSGTNEFDEELKMRCLPLLATGGSDPMLWDSVVRTAGVILEERLRDVGSISDPNLTGQGLVNKVFNNNGTLASKFIVDSERQGYRDLYAGIVGSFRNPSAHKLIDPTPEEGGAFIIFLNLLLKKLEALR</sequence>
<dbReference type="RefSeq" id="WP_190564361.1">
    <property type="nucleotide sequence ID" value="NZ_JACJQU010000020.1"/>
</dbReference>
<organism evidence="2 3">
    <name type="scientific">Anabaena sphaerica FACHB-251</name>
    <dbReference type="NCBI Taxonomy" id="2692883"/>
    <lineage>
        <taxon>Bacteria</taxon>
        <taxon>Bacillati</taxon>
        <taxon>Cyanobacteriota</taxon>
        <taxon>Cyanophyceae</taxon>
        <taxon>Nostocales</taxon>
        <taxon>Nostocaceae</taxon>
        <taxon>Anabaena</taxon>
    </lineage>
</organism>
<feature type="domain" description="Conserved hypothetical protein CHP02391" evidence="1">
    <location>
        <begin position="117"/>
        <end position="235"/>
    </location>
</feature>
<evidence type="ECO:0000313" key="3">
    <source>
        <dbReference type="Proteomes" id="UP000662185"/>
    </source>
</evidence>